<feature type="compositionally biased region" description="Low complexity" evidence="1">
    <location>
        <begin position="101"/>
        <end position="120"/>
    </location>
</feature>
<accession>A0AAV5QKK5</accession>
<dbReference type="GO" id="GO:0043622">
    <property type="term" value="P:cortical microtubule organization"/>
    <property type="evidence" value="ECO:0007669"/>
    <property type="project" value="TreeGrafter"/>
</dbReference>
<comment type="caution">
    <text evidence="2">The sequence shown here is derived from an EMBL/GenBank/DDBJ whole genome shotgun (WGS) entry which is preliminary data.</text>
</comment>
<organism evidence="2 3">
    <name type="scientific">Saccharomycopsis crataegensis</name>
    <dbReference type="NCBI Taxonomy" id="43959"/>
    <lineage>
        <taxon>Eukaryota</taxon>
        <taxon>Fungi</taxon>
        <taxon>Dikarya</taxon>
        <taxon>Ascomycota</taxon>
        <taxon>Saccharomycotina</taxon>
        <taxon>Saccharomycetes</taxon>
        <taxon>Saccharomycopsidaceae</taxon>
        <taxon>Saccharomycopsis</taxon>
    </lineage>
</organism>
<dbReference type="SUPFAM" id="SSF57850">
    <property type="entry name" value="RING/U-box"/>
    <property type="match status" value="1"/>
</dbReference>
<dbReference type="Gene3D" id="3.30.40.10">
    <property type="entry name" value="Zinc/RING finger domain, C3HC4 (zinc finger)"/>
    <property type="match status" value="1"/>
</dbReference>
<evidence type="ECO:0008006" key="4">
    <source>
        <dbReference type="Google" id="ProtNLM"/>
    </source>
</evidence>
<sequence>MPEKPTRSALSPLSKLVKHPSSVPFFPSPPKFSKTRGSSPLTIFTAHSNKSQKPSNSFFSSNGNKRSFSSSSSSSSSSFSSSSPSSPLASSPSDIVKRHSISSTSSSTTTSSSLSSSKNKSSSKHPKYRKPSHRRSIVGSNCALCADKFQVSLAATETKIIELTCGHDCHWDCFLGHMDRQNINQFPHCMTCGKVVRPANSQDLEAILESALSRGGNEFMYPLMPVYDASLGSEILISPTYLEDKSLVTPITASTIKSSFSDKVFNGQQSSADEYLQNPFLSSPEIGINIEEELPQVEPRGLVSHDEQLIDEMTKPKITIIPEYSTLVLNESTKKHELPCVLNIQLNEHCLPNDLQQDEIEVEHENHKVLSNWVIQNMLGKLDNFANFNITPCKVKEDAFLITENYQENQEINDEKSKVDDDDDDDDGDMLVMFDVLQVEEAGDWEIYQFYLFDKGKLLLVDASKNMVCGNIKYKSDLTSITKQDVNTLILRFSSLELPELKIKSSDRLIIRKWENYLNYQINNSKSSIGLKSNNCLTSKMTPFVPLIQMTTNAWGLIDRRFIPEEVKHMNDLLANSMELPLPLLKKLIPSPDAPPIRLIMCISLINKQFPKISNECYMNQIKEVVKDAITHLNPACDKFGFVYISKQVDNKTIKKISSYITGISDWESMEKQFNYLQIYDDDPDQQINNLEEQVLYLDASERLLEFWGDCEYDPTKPDYENFQYVKKLLMITDGYEDAKTGNYNMQSYQDKVYNKMLGKLLKRIIRSFKFSIHAHLSQSKIDHYTIRFLQCLISENYHTFGSNFTRIGSINDINIPDLIINHWRKVVVPCLRVNLKSLKPQSVKLCKNEFKNNQLNLLECLLESPNDMANNDACLVMTDNRGIIDDEVEYYGNINAPSSSGSGSISSYIMNDNSTASMSTLNVNKVRRFSCNIVGANSSPRTDCSNIGGKNLMSRDSLSSTTSSSSGLLTSLSICSTPLRTNFNPRLFGSSRSYAAEIDAVSYLANDDDEEETEDGNSEKEELDIFINDITPGYCKNIIINSVFDFNRRFKQIIKYSTDATRIDEQFSNEKSGISGMFLCPLLQYFASYANEKLAPQDLSVEICLSGKKYDDDNVSDEITSSSQYAASRDSIRKSVNSLLSRESSLFRTLSTRRKPSSLAINQNECDEDDDDDDDNDDEFELPVFTIPLSNDRDHLYAKRQIQLTVISTLIYSLKLISSKNPNDATPEEVKAKAIAAKSLVLGLTSSIFAMGKNCSGVNPAAVSAMDFGRTASGKFDGGLVEEEKNLKYIEYLSFILGLIGNLLLEKPEEAFVSCYELICDLCFQ</sequence>
<feature type="compositionally biased region" description="Acidic residues" evidence="1">
    <location>
        <begin position="1166"/>
        <end position="1180"/>
    </location>
</feature>
<feature type="region of interest" description="Disordered" evidence="1">
    <location>
        <begin position="1"/>
        <end position="134"/>
    </location>
</feature>
<evidence type="ECO:0000313" key="3">
    <source>
        <dbReference type="Proteomes" id="UP001360560"/>
    </source>
</evidence>
<feature type="compositionally biased region" description="Basic residues" evidence="1">
    <location>
        <begin position="121"/>
        <end position="134"/>
    </location>
</feature>
<dbReference type="RefSeq" id="XP_064851949.1">
    <property type="nucleotide sequence ID" value="XM_064995877.1"/>
</dbReference>
<gene>
    <name evidence="2" type="ORF">DASC09_022740</name>
</gene>
<proteinExistence type="predicted"/>
<keyword evidence="3" id="KW-1185">Reference proteome</keyword>
<evidence type="ECO:0000256" key="1">
    <source>
        <dbReference type="SAM" id="MobiDB-lite"/>
    </source>
</evidence>
<dbReference type="Proteomes" id="UP001360560">
    <property type="component" value="Unassembled WGS sequence"/>
</dbReference>
<feature type="region of interest" description="Disordered" evidence="1">
    <location>
        <begin position="1159"/>
        <end position="1180"/>
    </location>
</feature>
<feature type="compositionally biased region" description="Low complexity" evidence="1">
    <location>
        <begin position="54"/>
        <end position="93"/>
    </location>
</feature>
<dbReference type="GeneID" id="90072928"/>
<protein>
    <recommendedName>
        <fullName evidence="4">RING-type domain-containing protein</fullName>
    </recommendedName>
</protein>
<dbReference type="InterPro" id="IPR013083">
    <property type="entry name" value="Znf_RING/FYVE/PHD"/>
</dbReference>
<dbReference type="EMBL" id="BTFZ01000004">
    <property type="protein sequence ID" value="GMM34949.1"/>
    <property type="molecule type" value="Genomic_DNA"/>
</dbReference>
<feature type="compositionally biased region" description="Polar residues" evidence="1">
    <location>
        <begin position="35"/>
        <end position="53"/>
    </location>
</feature>
<evidence type="ECO:0000313" key="2">
    <source>
        <dbReference type="EMBL" id="GMM34949.1"/>
    </source>
</evidence>
<reference evidence="2 3" key="1">
    <citation type="journal article" date="2023" name="Elife">
        <title>Identification of key yeast species and microbe-microbe interactions impacting larval growth of Drosophila in the wild.</title>
        <authorList>
            <person name="Mure A."/>
            <person name="Sugiura Y."/>
            <person name="Maeda R."/>
            <person name="Honda K."/>
            <person name="Sakurai N."/>
            <person name="Takahashi Y."/>
            <person name="Watada M."/>
            <person name="Katoh T."/>
            <person name="Gotoh A."/>
            <person name="Gotoh Y."/>
            <person name="Taniguchi I."/>
            <person name="Nakamura K."/>
            <person name="Hayashi T."/>
            <person name="Katayama T."/>
            <person name="Uemura T."/>
            <person name="Hattori Y."/>
        </authorList>
    </citation>
    <scope>NUCLEOTIDE SEQUENCE [LARGE SCALE GENOMIC DNA]</scope>
    <source>
        <strain evidence="2 3">SC-9</strain>
    </source>
</reference>
<dbReference type="PANTHER" id="PTHR31949">
    <property type="entry name" value="GASTRIC MUCIN-LIKE PROTEIN"/>
    <property type="match status" value="1"/>
</dbReference>
<name>A0AAV5QKK5_9ASCO</name>
<dbReference type="PANTHER" id="PTHR31949:SF2">
    <property type="entry name" value="OS05G0480600 PROTEIN"/>
    <property type="match status" value="1"/>
</dbReference>
<dbReference type="GO" id="GO:0055028">
    <property type="term" value="C:cortical microtubule"/>
    <property type="evidence" value="ECO:0007669"/>
    <property type="project" value="TreeGrafter"/>
</dbReference>